<protein>
    <submittedName>
        <fullName evidence="2">Uncharacterized protein</fullName>
    </submittedName>
</protein>
<name>A0ABR2YMX3_9CHLO</name>
<feature type="region of interest" description="Disordered" evidence="1">
    <location>
        <begin position="1"/>
        <end position="28"/>
    </location>
</feature>
<accession>A0ABR2YMX3</accession>
<sequence>METNVASEGRAELGENASFSGRGTTTNKPSTGAVLRAVTFICLAQLVICGAWESAGRLRGIQKRSLPRQEAFLDDGQSSHMDPKAIGHRRHLLQSDASCPPANLAPLTDFDLENFISAPWFAQAMQPTFYQPVSTLYCVRTLYKPSDSTDLSKPILVKDYSNLYQANGQQLGTGGISFLRSDWAARIPDKSQPASWATGPYFPYPDLNITGHVKVAVPDPIPLDPARDVPLDTLGSTWIVAAGPSAPGQPDYKGYQWAIVSAGAPTTPSNGACRTGSSNLLLERVQTRNIGLWLYSRIPADPTNLQLMLQEAQNLGFDISVLQPVQQAGCVYAGAPQ</sequence>
<evidence type="ECO:0000313" key="3">
    <source>
        <dbReference type="Proteomes" id="UP001491310"/>
    </source>
</evidence>
<reference evidence="2 3" key="1">
    <citation type="journal article" date="2024" name="Nat. Commun.">
        <title>Phylogenomics reveals the evolutionary origins of lichenization in chlorophyte algae.</title>
        <authorList>
            <person name="Puginier C."/>
            <person name="Libourel C."/>
            <person name="Otte J."/>
            <person name="Skaloud P."/>
            <person name="Haon M."/>
            <person name="Grisel S."/>
            <person name="Petersen M."/>
            <person name="Berrin J.G."/>
            <person name="Delaux P.M."/>
            <person name="Dal Grande F."/>
            <person name="Keller J."/>
        </authorList>
    </citation>
    <scope>NUCLEOTIDE SEQUENCE [LARGE SCALE GENOMIC DNA]</scope>
    <source>
        <strain evidence="2 3">SAG 216-7</strain>
    </source>
</reference>
<gene>
    <name evidence="2" type="ORF">WJX75_005032</name>
</gene>
<dbReference type="Gene3D" id="2.40.128.20">
    <property type="match status" value="1"/>
</dbReference>
<comment type="caution">
    <text evidence="2">The sequence shown here is derived from an EMBL/GenBank/DDBJ whole genome shotgun (WGS) entry which is preliminary data.</text>
</comment>
<evidence type="ECO:0000313" key="2">
    <source>
        <dbReference type="EMBL" id="KAK9908261.1"/>
    </source>
</evidence>
<evidence type="ECO:0000256" key="1">
    <source>
        <dbReference type="SAM" id="MobiDB-lite"/>
    </source>
</evidence>
<proteinExistence type="predicted"/>
<keyword evidence="3" id="KW-1185">Reference proteome</keyword>
<organism evidence="2 3">
    <name type="scientific">Coccomyxa subellipsoidea</name>
    <dbReference type="NCBI Taxonomy" id="248742"/>
    <lineage>
        <taxon>Eukaryota</taxon>
        <taxon>Viridiplantae</taxon>
        <taxon>Chlorophyta</taxon>
        <taxon>core chlorophytes</taxon>
        <taxon>Trebouxiophyceae</taxon>
        <taxon>Trebouxiophyceae incertae sedis</taxon>
        <taxon>Coccomyxaceae</taxon>
        <taxon>Coccomyxa</taxon>
    </lineage>
</organism>
<dbReference type="EMBL" id="JALJOT010000008">
    <property type="protein sequence ID" value="KAK9908261.1"/>
    <property type="molecule type" value="Genomic_DNA"/>
</dbReference>
<dbReference type="InterPro" id="IPR012674">
    <property type="entry name" value="Calycin"/>
</dbReference>
<feature type="compositionally biased region" description="Polar residues" evidence="1">
    <location>
        <begin position="17"/>
        <end position="28"/>
    </location>
</feature>
<dbReference type="Proteomes" id="UP001491310">
    <property type="component" value="Unassembled WGS sequence"/>
</dbReference>